<feature type="non-terminal residue" evidence="2">
    <location>
        <position position="1"/>
    </location>
</feature>
<feature type="compositionally biased region" description="Low complexity" evidence="1">
    <location>
        <begin position="1"/>
        <end position="34"/>
    </location>
</feature>
<organism evidence="2 3">
    <name type="scientific">Pristionchus mayeri</name>
    <dbReference type="NCBI Taxonomy" id="1317129"/>
    <lineage>
        <taxon>Eukaryota</taxon>
        <taxon>Metazoa</taxon>
        <taxon>Ecdysozoa</taxon>
        <taxon>Nematoda</taxon>
        <taxon>Chromadorea</taxon>
        <taxon>Rhabditida</taxon>
        <taxon>Rhabditina</taxon>
        <taxon>Diplogasteromorpha</taxon>
        <taxon>Diplogasteroidea</taxon>
        <taxon>Neodiplogasteridae</taxon>
        <taxon>Pristionchus</taxon>
    </lineage>
</organism>
<evidence type="ECO:0000313" key="2">
    <source>
        <dbReference type="EMBL" id="GMR58544.1"/>
    </source>
</evidence>
<proteinExistence type="predicted"/>
<dbReference type="EMBL" id="BTRK01000006">
    <property type="protein sequence ID" value="GMR58544.1"/>
    <property type="molecule type" value="Genomic_DNA"/>
</dbReference>
<reference evidence="3" key="1">
    <citation type="submission" date="2022-10" db="EMBL/GenBank/DDBJ databases">
        <title>Genome assembly of Pristionchus species.</title>
        <authorList>
            <person name="Yoshida K."/>
            <person name="Sommer R.J."/>
        </authorList>
    </citation>
    <scope>NUCLEOTIDE SEQUENCE [LARGE SCALE GENOMIC DNA]</scope>
    <source>
        <strain evidence="3">RS5460</strain>
    </source>
</reference>
<accession>A0AAN5IBG1</accession>
<evidence type="ECO:0000313" key="3">
    <source>
        <dbReference type="Proteomes" id="UP001328107"/>
    </source>
</evidence>
<evidence type="ECO:0000256" key="1">
    <source>
        <dbReference type="SAM" id="MobiDB-lite"/>
    </source>
</evidence>
<dbReference type="AlphaFoldDB" id="A0AAN5IBG1"/>
<feature type="region of interest" description="Disordered" evidence="1">
    <location>
        <begin position="1"/>
        <end position="50"/>
    </location>
</feature>
<feature type="compositionally biased region" description="Basic and acidic residues" evidence="1">
    <location>
        <begin position="207"/>
        <end position="218"/>
    </location>
</feature>
<sequence length="218" mass="23792">HNGANTNTGSRTGSSYSNTSISSSSSMNGVNTRSGSDDPSLASATGSHSSYGSSLYYHDNENLVAYPMNDQQLHFYDRENLRPAPPDTVPTTPQRRSINANYQSYNQNDLLVPNAPPLVATYANNNASVAQAAPQPPMVNNPQRDRHAPVAQARPAHPIPDYRQPNGNALMAQSPVQRHPQQQGYAPMGQASSSMARHQEGQGYSGRRMERQWETDAR</sequence>
<feature type="region of interest" description="Disordered" evidence="1">
    <location>
        <begin position="159"/>
        <end position="218"/>
    </location>
</feature>
<comment type="caution">
    <text evidence="2">The sequence shown here is derived from an EMBL/GenBank/DDBJ whole genome shotgun (WGS) entry which is preliminary data.</text>
</comment>
<name>A0AAN5IBG1_9BILA</name>
<protein>
    <submittedName>
        <fullName evidence="2">Uncharacterized protein</fullName>
    </submittedName>
</protein>
<feature type="compositionally biased region" description="Polar residues" evidence="1">
    <location>
        <begin position="174"/>
        <end position="196"/>
    </location>
</feature>
<feature type="non-terminal residue" evidence="2">
    <location>
        <position position="218"/>
    </location>
</feature>
<gene>
    <name evidence="2" type="ORF">PMAYCL1PPCAC_28739</name>
</gene>
<keyword evidence="3" id="KW-1185">Reference proteome</keyword>
<dbReference type="Proteomes" id="UP001328107">
    <property type="component" value="Unassembled WGS sequence"/>
</dbReference>